<dbReference type="PANTHER" id="PTHR22753">
    <property type="entry name" value="TRANSMEMBRANE PROTEIN 68"/>
    <property type="match status" value="1"/>
</dbReference>
<keyword evidence="4" id="KW-1185">Reference proteome</keyword>
<dbReference type="SMART" id="SM00563">
    <property type="entry name" value="PlsC"/>
    <property type="match status" value="1"/>
</dbReference>
<dbReference type="GO" id="GO:0016020">
    <property type="term" value="C:membrane"/>
    <property type="evidence" value="ECO:0007669"/>
    <property type="project" value="TreeGrafter"/>
</dbReference>
<feature type="region of interest" description="Disordered" evidence="1">
    <location>
        <begin position="20"/>
        <end position="45"/>
    </location>
</feature>
<gene>
    <name evidence="3" type="ORF">F6B93_07415</name>
</gene>
<dbReference type="Pfam" id="PF01553">
    <property type="entry name" value="Acyltransferase"/>
    <property type="match status" value="1"/>
</dbReference>
<dbReference type="GO" id="GO:0016746">
    <property type="term" value="F:acyltransferase activity"/>
    <property type="evidence" value="ECO:0007669"/>
    <property type="project" value="InterPro"/>
</dbReference>
<dbReference type="CDD" id="cd07987">
    <property type="entry name" value="LPLAT_MGAT-like"/>
    <property type="match status" value="1"/>
</dbReference>
<dbReference type="AlphaFoldDB" id="A0A975PWN5"/>
<proteinExistence type="predicted"/>
<organism evidence="3 4">
    <name type="scientific">Mycobacterium spongiae</name>
    <dbReference type="NCBI Taxonomy" id="886343"/>
    <lineage>
        <taxon>Bacteria</taxon>
        <taxon>Bacillati</taxon>
        <taxon>Actinomycetota</taxon>
        <taxon>Actinomycetes</taxon>
        <taxon>Mycobacteriales</taxon>
        <taxon>Mycobacteriaceae</taxon>
        <taxon>Mycobacterium</taxon>
    </lineage>
</organism>
<evidence type="ECO:0000259" key="2">
    <source>
        <dbReference type="SMART" id="SM00563"/>
    </source>
</evidence>
<sequence>MASASNATVVYLNEHPISTAAHRRAQSRADSLRRHPAGRARQAADVRSADATNVIDLASAIHAKRGTTPEPNELGRQVAALTKFIRRRITGEYTVDEFGFDPHLTDAVTLPMLRALFKVWFRVEVSGIENLPAAGGALVVANHAGMLPIDTLMAAVAVHEAHPARRALRVLADDMVLKTPLVGPAARKTGQTAASPTDAHRLLSNGELTAVFPEGYHGPGKRFADRYKLQPFTSDGFVSAALRTNAPIIPCSIVGSEEIYPIIGELKPLARLLKLPYFPITPLFPLAGLAGLIPLPSKWHIEFGAPIATTEFDDSAAADPAVTLELTDQVRDAIQQTLHRLQATRRNTFVD</sequence>
<dbReference type="SUPFAM" id="SSF69593">
    <property type="entry name" value="Glycerol-3-phosphate (1)-acyltransferase"/>
    <property type="match status" value="1"/>
</dbReference>
<name>A0A975PWN5_9MYCO</name>
<dbReference type="KEGG" id="mspg:F6B93_07415"/>
<dbReference type="PANTHER" id="PTHR22753:SF14">
    <property type="entry name" value="MONOACYLGLYCEROL_DIACYLGLYCEROL O-ACYLTRANSFERASE"/>
    <property type="match status" value="1"/>
</dbReference>
<dbReference type="RefSeq" id="WP_211698511.1">
    <property type="nucleotide sequence ID" value="NZ_CP046600.1"/>
</dbReference>
<dbReference type="InterPro" id="IPR002123">
    <property type="entry name" value="Plipid/glycerol_acylTrfase"/>
</dbReference>
<dbReference type="EMBL" id="CP046600">
    <property type="protein sequence ID" value="QUR66944.1"/>
    <property type="molecule type" value="Genomic_DNA"/>
</dbReference>
<feature type="domain" description="Phospholipid/glycerol acyltransferase" evidence="2">
    <location>
        <begin position="137"/>
        <end position="256"/>
    </location>
</feature>
<dbReference type="Proteomes" id="UP000682202">
    <property type="component" value="Chromosome"/>
</dbReference>
<accession>A0A975PWN5</accession>
<evidence type="ECO:0000313" key="3">
    <source>
        <dbReference type="EMBL" id="QUR66944.1"/>
    </source>
</evidence>
<protein>
    <recommendedName>
        <fullName evidence="2">Phospholipid/glycerol acyltransferase domain-containing protein</fullName>
    </recommendedName>
</protein>
<evidence type="ECO:0000313" key="4">
    <source>
        <dbReference type="Proteomes" id="UP000682202"/>
    </source>
</evidence>
<reference evidence="3" key="1">
    <citation type="submission" date="2019-12" db="EMBL/GenBank/DDBJ databases">
        <title>Mycobacterium spongiae sp. nov.</title>
        <authorList>
            <person name="Stinear T."/>
        </authorList>
    </citation>
    <scope>NUCLEOTIDE SEQUENCE</scope>
    <source>
        <strain evidence="3">FSD4b-SM</strain>
    </source>
</reference>
<evidence type="ECO:0000256" key="1">
    <source>
        <dbReference type="SAM" id="MobiDB-lite"/>
    </source>
</evidence>